<organism evidence="9 10">
    <name type="scientific">Vitrella brassicaformis (strain CCMP3155)</name>
    <dbReference type="NCBI Taxonomy" id="1169540"/>
    <lineage>
        <taxon>Eukaryota</taxon>
        <taxon>Sar</taxon>
        <taxon>Alveolata</taxon>
        <taxon>Colpodellida</taxon>
        <taxon>Vitrellaceae</taxon>
        <taxon>Vitrella</taxon>
    </lineage>
</organism>
<proteinExistence type="predicted"/>
<evidence type="ECO:0000256" key="2">
    <source>
        <dbReference type="ARBA" id="ARBA00022692"/>
    </source>
</evidence>
<dbReference type="AlphaFoldDB" id="A0A0G4EBH4"/>
<keyword evidence="10" id="KW-1185">Reference proteome</keyword>
<dbReference type="FunCoup" id="A0A0G4EBH4">
    <property type="interactions" value="69"/>
</dbReference>
<dbReference type="GO" id="GO:0006457">
    <property type="term" value="P:protein folding"/>
    <property type="evidence" value="ECO:0007669"/>
    <property type="project" value="InterPro"/>
</dbReference>
<dbReference type="CDD" id="cd06257">
    <property type="entry name" value="DnaJ"/>
    <property type="match status" value="1"/>
</dbReference>
<comment type="subcellular location">
    <subcellularLocation>
        <location evidence="1">Membrane</location>
        <topology evidence="1">Multi-pass membrane protein</topology>
    </subcellularLocation>
</comment>
<dbReference type="PANTHER" id="PTHR44176:SF1">
    <property type="entry name" value="DNAJ HOMOLOG SUBFAMILY C MEMBER 25"/>
    <property type="match status" value="1"/>
</dbReference>
<evidence type="ECO:0000259" key="8">
    <source>
        <dbReference type="PROSITE" id="PS50076"/>
    </source>
</evidence>
<evidence type="ECO:0000256" key="3">
    <source>
        <dbReference type="ARBA" id="ARBA00022989"/>
    </source>
</evidence>
<dbReference type="PANTHER" id="PTHR44176">
    <property type="entry name" value="DNAJ HOMOLOG SUBFAMILY C MEMBER 25"/>
    <property type="match status" value="1"/>
</dbReference>
<dbReference type="VEuPathDB" id="CryptoDB:Vbra_7076"/>
<dbReference type="InParanoid" id="A0A0G4EBH4"/>
<dbReference type="Pfam" id="PF00226">
    <property type="entry name" value="DnaJ"/>
    <property type="match status" value="1"/>
</dbReference>
<keyword evidence="3" id="KW-1133">Transmembrane helix</keyword>
<keyword evidence="4" id="KW-0472">Membrane</keyword>
<dbReference type="OMA" id="WFWRYTV"/>
<dbReference type="PROSITE" id="PS50076">
    <property type="entry name" value="DNAJ_2"/>
    <property type="match status" value="1"/>
</dbReference>
<keyword evidence="5" id="KW-0143">Chaperone</keyword>
<dbReference type="SUPFAM" id="SSF46565">
    <property type="entry name" value="Chaperone J-domain"/>
    <property type="match status" value="1"/>
</dbReference>
<evidence type="ECO:0000313" key="9">
    <source>
        <dbReference type="EMBL" id="CEL93318.1"/>
    </source>
</evidence>
<dbReference type="SMART" id="SM00271">
    <property type="entry name" value="DnaJ"/>
    <property type="match status" value="1"/>
</dbReference>
<evidence type="ECO:0000313" key="10">
    <source>
        <dbReference type="Proteomes" id="UP000041254"/>
    </source>
</evidence>
<name>A0A0G4EBH4_VITBC</name>
<evidence type="ECO:0000256" key="6">
    <source>
        <dbReference type="SAM" id="MobiDB-lite"/>
    </source>
</evidence>
<dbReference type="InterPro" id="IPR036869">
    <property type="entry name" value="J_dom_sf"/>
</dbReference>
<evidence type="ECO:0000256" key="7">
    <source>
        <dbReference type="SAM" id="SignalP"/>
    </source>
</evidence>
<dbReference type="InterPro" id="IPR018253">
    <property type="entry name" value="DnaJ_domain_CS"/>
</dbReference>
<dbReference type="PROSITE" id="PS00636">
    <property type="entry name" value="DNAJ_1"/>
    <property type="match status" value="1"/>
</dbReference>
<dbReference type="EMBL" id="CDMY01000153">
    <property type="protein sequence ID" value="CEL93318.1"/>
    <property type="molecule type" value="Genomic_DNA"/>
</dbReference>
<feature type="signal peptide" evidence="7">
    <location>
        <begin position="1"/>
        <end position="21"/>
    </location>
</feature>
<gene>
    <name evidence="9" type="ORF">Vbra_7076</name>
</gene>
<accession>A0A0G4EBH4</accession>
<reference evidence="9 10" key="1">
    <citation type="submission" date="2014-11" db="EMBL/GenBank/DDBJ databases">
        <authorList>
            <person name="Zhu J."/>
            <person name="Qi W."/>
            <person name="Song R."/>
        </authorList>
    </citation>
    <scope>NUCLEOTIDE SEQUENCE [LARGE SCALE GENOMIC DNA]</scope>
</reference>
<dbReference type="InterPro" id="IPR044632">
    <property type="entry name" value="DNAJC25-like"/>
</dbReference>
<feature type="domain" description="J" evidence="8">
    <location>
        <begin position="39"/>
        <end position="107"/>
    </location>
</feature>
<feature type="chain" id="PRO_5005187390" description="J domain-containing protein" evidence="7">
    <location>
        <begin position="22"/>
        <end position="338"/>
    </location>
</feature>
<dbReference type="GO" id="GO:0005789">
    <property type="term" value="C:endoplasmic reticulum membrane"/>
    <property type="evidence" value="ECO:0007669"/>
    <property type="project" value="TreeGrafter"/>
</dbReference>
<sequence length="338" mass="39573">MMLLFGLLALAVLVLFRAADAVSVAESLYCGRERGPEGRCYEILGVTRDADAQTIKKTYRRLSLKHHPDKAPDAKSQVKAAAKFKEIANAYAVLSNEGRRQAYDYFLDNPDSYYAAVVGYAPVMRKVNPLWIPPVIILLIDLCIWVEAKTRIERYRRRVSRTQQFKNRVAEEFNSRCEKKKVKKEDKAKLRTKIVMELLESEEVKGACPQLRGFSYKSLILYRVLCTWPIALVHSVSFQLRWFVMFTLMHEEYGDREKEYLICKNVKDITQETLEDEGFRTMAFDRQLWVKEKAGEYTAEREEEEREARLNNNKYKQMKRAAKKERVPYNYEGPEDFD</sequence>
<evidence type="ECO:0000256" key="5">
    <source>
        <dbReference type="ARBA" id="ARBA00023186"/>
    </source>
</evidence>
<dbReference type="PhylomeDB" id="A0A0G4EBH4"/>
<dbReference type="OrthoDB" id="10250354at2759"/>
<dbReference type="Proteomes" id="UP000041254">
    <property type="component" value="Unassembled WGS sequence"/>
</dbReference>
<evidence type="ECO:0000256" key="1">
    <source>
        <dbReference type="ARBA" id="ARBA00004141"/>
    </source>
</evidence>
<dbReference type="PRINTS" id="PR00625">
    <property type="entry name" value="JDOMAIN"/>
</dbReference>
<dbReference type="STRING" id="1169540.A0A0G4EBH4"/>
<keyword evidence="2" id="KW-0812">Transmembrane</keyword>
<evidence type="ECO:0000256" key="4">
    <source>
        <dbReference type="ARBA" id="ARBA00023136"/>
    </source>
</evidence>
<dbReference type="Gene3D" id="1.10.287.110">
    <property type="entry name" value="DnaJ domain"/>
    <property type="match status" value="1"/>
</dbReference>
<protein>
    <recommendedName>
        <fullName evidence="8">J domain-containing protein</fullName>
    </recommendedName>
</protein>
<feature type="region of interest" description="Disordered" evidence="6">
    <location>
        <begin position="300"/>
        <end position="338"/>
    </location>
</feature>
<dbReference type="InterPro" id="IPR001623">
    <property type="entry name" value="DnaJ_domain"/>
</dbReference>
<keyword evidence="7" id="KW-0732">Signal</keyword>